<dbReference type="SUPFAM" id="SSF48498">
    <property type="entry name" value="Tetracyclin repressor-like, C-terminal domain"/>
    <property type="match status" value="1"/>
</dbReference>
<sequence length="201" mass="22475">MSVNPKSRSPGRPRSEACREAALRAAIELLDELGFAGLSIDGIAARAGIGKRTIYRWWSTKGAVVIEAFLTQISPRIVFPVTNNPVEDLIAQLRSVVAAYIGKDGRTVQQLLALGQADEHVLKAFAEGYIEPRRQAAREALYRILGADTVDRIDIEEVIDSIYGPIFYRLLVQHRELDEDFIERHVRIYLSGLSKEIMPES</sequence>
<keyword evidence="2 4" id="KW-0238">DNA-binding</keyword>
<evidence type="ECO:0000256" key="4">
    <source>
        <dbReference type="PROSITE-ProRule" id="PRU00335"/>
    </source>
</evidence>
<dbReference type="Gene3D" id="1.10.10.60">
    <property type="entry name" value="Homeodomain-like"/>
    <property type="match status" value="1"/>
</dbReference>
<keyword evidence="3" id="KW-0804">Transcription</keyword>
<dbReference type="OrthoDB" id="9796019at2"/>
<evidence type="ECO:0000256" key="3">
    <source>
        <dbReference type="ARBA" id="ARBA00023163"/>
    </source>
</evidence>
<feature type="DNA-binding region" description="H-T-H motif" evidence="4">
    <location>
        <begin position="39"/>
        <end position="58"/>
    </location>
</feature>
<feature type="domain" description="HTH tetR-type" evidence="5">
    <location>
        <begin position="16"/>
        <end position="76"/>
    </location>
</feature>
<accession>A0A1W6B764</accession>
<evidence type="ECO:0000256" key="1">
    <source>
        <dbReference type="ARBA" id="ARBA00023015"/>
    </source>
</evidence>
<dbReference type="Pfam" id="PF16859">
    <property type="entry name" value="TetR_C_11"/>
    <property type="match status" value="1"/>
</dbReference>
<dbReference type="PANTHER" id="PTHR30055:SF148">
    <property type="entry name" value="TETR-FAMILY TRANSCRIPTIONAL REGULATOR"/>
    <property type="match status" value="1"/>
</dbReference>
<organism evidence="6 7">
    <name type="scientific">Pantoea alhagi</name>
    <dbReference type="NCBI Taxonomy" id="1891675"/>
    <lineage>
        <taxon>Bacteria</taxon>
        <taxon>Pseudomonadati</taxon>
        <taxon>Pseudomonadota</taxon>
        <taxon>Gammaproteobacteria</taxon>
        <taxon>Enterobacterales</taxon>
        <taxon>Erwiniaceae</taxon>
        <taxon>Pantoea</taxon>
    </lineage>
</organism>
<name>A0A1W6B764_9GAMM</name>
<dbReference type="InterPro" id="IPR050109">
    <property type="entry name" value="HTH-type_TetR-like_transc_reg"/>
</dbReference>
<dbReference type="InterPro" id="IPR001647">
    <property type="entry name" value="HTH_TetR"/>
</dbReference>
<gene>
    <name evidence="6" type="ORF">B1H58_13510</name>
</gene>
<dbReference type="Gene3D" id="1.10.357.10">
    <property type="entry name" value="Tetracycline Repressor, domain 2"/>
    <property type="match status" value="1"/>
</dbReference>
<dbReference type="GO" id="GO:0000976">
    <property type="term" value="F:transcription cis-regulatory region binding"/>
    <property type="evidence" value="ECO:0007669"/>
    <property type="project" value="TreeGrafter"/>
</dbReference>
<protein>
    <submittedName>
        <fullName evidence="6">TetR family transcriptional regulator</fullName>
    </submittedName>
</protein>
<proteinExistence type="predicted"/>
<evidence type="ECO:0000259" key="5">
    <source>
        <dbReference type="PROSITE" id="PS50977"/>
    </source>
</evidence>
<evidence type="ECO:0000313" key="6">
    <source>
        <dbReference type="EMBL" id="ARJ42940.1"/>
    </source>
</evidence>
<dbReference type="KEGG" id="palh:B1H58_13510"/>
<dbReference type="PRINTS" id="PR00455">
    <property type="entry name" value="HTHTETR"/>
</dbReference>
<dbReference type="GO" id="GO:0003700">
    <property type="term" value="F:DNA-binding transcription factor activity"/>
    <property type="evidence" value="ECO:0007669"/>
    <property type="project" value="TreeGrafter"/>
</dbReference>
<dbReference type="AlphaFoldDB" id="A0A1W6B764"/>
<evidence type="ECO:0000256" key="2">
    <source>
        <dbReference type="ARBA" id="ARBA00023125"/>
    </source>
</evidence>
<dbReference type="RefSeq" id="WP_085070993.1">
    <property type="nucleotide sequence ID" value="NZ_CP019706.1"/>
</dbReference>
<reference evidence="6 7" key="1">
    <citation type="submission" date="2017-02" db="EMBL/GenBank/DDBJ databases">
        <title>Complete genome sequence of the drought resistance-promoting endophyte Pantoea alhagi LTYR-11Z.</title>
        <authorList>
            <person name="Zhang L."/>
        </authorList>
    </citation>
    <scope>NUCLEOTIDE SEQUENCE [LARGE SCALE GENOMIC DNA]</scope>
    <source>
        <strain evidence="6 7">LTYR-11Z</strain>
    </source>
</reference>
<keyword evidence="1" id="KW-0805">Transcription regulation</keyword>
<keyword evidence="7" id="KW-1185">Reference proteome</keyword>
<dbReference type="Pfam" id="PF00440">
    <property type="entry name" value="TetR_N"/>
    <property type="match status" value="1"/>
</dbReference>
<dbReference type="PANTHER" id="PTHR30055">
    <property type="entry name" value="HTH-TYPE TRANSCRIPTIONAL REGULATOR RUTR"/>
    <property type="match status" value="1"/>
</dbReference>
<dbReference type="EMBL" id="CP019706">
    <property type="protein sequence ID" value="ARJ42940.1"/>
    <property type="molecule type" value="Genomic_DNA"/>
</dbReference>
<dbReference type="Proteomes" id="UP000192900">
    <property type="component" value="Chromosome"/>
</dbReference>
<dbReference type="InterPro" id="IPR036271">
    <property type="entry name" value="Tet_transcr_reg_TetR-rel_C_sf"/>
</dbReference>
<dbReference type="SUPFAM" id="SSF46689">
    <property type="entry name" value="Homeodomain-like"/>
    <property type="match status" value="1"/>
</dbReference>
<dbReference type="InterPro" id="IPR009057">
    <property type="entry name" value="Homeodomain-like_sf"/>
</dbReference>
<dbReference type="PROSITE" id="PS50977">
    <property type="entry name" value="HTH_TETR_2"/>
    <property type="match status" value="1"/>
</dbReference>
<dbReference type="STRING" id="1891675.B1H58_13510"/>
<dbReference type="InterPro" id="IPR011075">
    <property type="entry name" value="TetR_C"/>
</dbReference>
<evidence type="ECO:0000313" key="7">
    <source>
        <dbReference type="Proteomes" id="UP000192900"/>
    </source>
</evidence>